<dbReference type="InterPro" id="IPR052940">
    <property type="entry name" value="Carb_Esterase_6"/>
</dbReference>
<organism evidence="3 4">
    <name type="scientific">Rubellimicrobium roseum</name>
    <dbReference type="NCBI Taxonomy" id="687525"/>
    <lineage>
        <taxon>Bacteria</taxon>
        <taxon>Pseudomonadati</taxon>
        <taxon>Pseudomonadota</taxon>
        <taxon>Alphaproteobacteria</taxon>
        <taxon>Rhodobacterales</taxon>
        <taxon>Roseobacteraceae</taxon>
        <taxon>Rubellimicrobium</taxon>
    </lineage>
</organism>
<dbReference type="AlphaFoldDB" id="A0A5C4NLA1"/>
<keyword evidence="1" id="KW-0378">Hydrolase</keyword>
<dbReference type="RefSeq" id="WP_139079764.1">
    <property type="nucleotide sequence ID" value="NZ_VDFV01000001.1"/>
</dbReference>
<name>A0A5C4NLA1_9RHOB</name>
<evidence type="ECO:0000313" key="4">
    <source>
        <dbReference type="Proteomes" id="UP000305709"/>
    </source>
</evidence>
<dbReference type="PANTHER" id="PTHR31988:SF19">
    <property type="entry name" value="9-O-ACETYL-N-ACETYLNEURAMINIC ACID DEACETYLASE-RELATED"/>
    <property type="match status" value="1"/>
</dbReference>
<dbReference type="GO" id="GO:0016788">
    <property type="term" value="F:hydrolase activity, acting on ester bonds"/>
    <property type="evidence" value="ECO:0007669"/>
    <property type="project" value="UniProtKB-ARBA"/>
</dbReference>
<dbReference type="CDD" id="cd00229">
    <property type="entry name" value="SGNH_hydrolase"/>
    <property type="match status" value="1"/>
</dbReference>
<comment type="caution">
    <text evidence="3">The sequence shown here is derived from an EMBL/GenBank/DDBJ whole genome shotgun (WGS) entry which is preliminary data.</text>
</comment>
<dbReference type="Pfam" id="PF03629">
    <property type="entry name" value="SASA"/>
    <property type="match status" value="1"/>
</dbReference>
<reference evidence="3 4" key="1">
    <citation type="submission" date="2019-06" db="EMBL/GenBank/DDBJ databases">
        <authorList>
            <person name="Jiang L."/>
        </authorList>
    </citation>
    <scope>NUCLEOTIDE SEQUENCE [LARGE SCALE GENOMIC DNA]</scope>
    <source>
        <strain evidence="3 4">YIM 48858</strain>
    </source>
</reference>
<feature type="domain" description="Sialate O-acetylesterase" evidence="2">
    <location>
        <begin position="138"/>
        <end position="291"/>
    </location>
</feature>
<sequence length="299" mass="32331">MQRPSWFLAVVLVAAAGIGGLAAGTLSDKPREALDRSSYVIRETLGLEKNWVRVPGPEQAEGLEAVACPAPSHAVVLVTGGQSNAANSNTSMSQIRADAPVFTWFEGRCYPGGDPMLGASGQRGSLWPELGQRLADELGRPVLFINGAIGGTQVGDWLDDRSGYYAALAGRVASARQAGFEPDLILWHQGETDALAEHDMSMLERRFSQLADRLLADMPQSQLYLFQASKCIGSKRAKGVEIVREVQANTVRGRDRAILGMNTDELGDEFRWDTCHFNSLGRAAIVNHLAPELTALLSR</sequence>
<dbReference type="OrthoDB" id="7580065at2"/>
<dbReference type="Gene3D" id="3.40.50.1110">
    <property type="entry name" value="SGNH hydrolase"/>
    <property type="match status" value="1"/>
</dbReference>
<dbReference type="Proteomes" id="UP000305709">
    <property type="component" value="Unassembled WGS sequence"/>
</dbReference>
<dbReference type="PANTHER" id="PTHR31988">
    <property type="entry name" value="ESTERASE, PUTATIVE (DUF303)-RELATED"/>
    <property type="match status" value="1"/>
</dbReference>
<dbReference type="EMBL" id="VDFV01000001">
    <property type="protein sequence ID" value="TNC74770.1"/>
    <property type="molecule type" value="Genomic_DNA"/>
</dbReference>
<protein>
    <submittedName>
        <fullName evidence="3">Sialate O-acetylesterase</fullName>
    </submittedName>
</protein>
<accession>A0A5C4NLA1</accession>
<dbReference type="InterPro" id="IPR036514">
    <property type="entry name" value="SGNH_hydro_sf"/>
</dbReference>
<gene>
    <name evidence="3" type="ORF">FHG71_01155</name>
</gene>
<proteinExistence type="predicted"/>
<keyword evidence="4" id="KW-1185">Reference proteome</keyword>
<dbReference type="InterPro" id="IPR005181">
    <property type="entry name" value="SASA"/>
</dbReference>
<dbReference type="SUPFAM" id="SSF52266">
    <property type="entry name" value="SGNH hydrolase"/>
    <property type="match status" value="1"/>
</dbReference>
<evidence type="ECO:0000313" key="3">
    <source>
        <dbReference type="EMBL" id="TNC74770.1"/>
    </source>
</evidence>
<evidence type="ECO:0000256" key="1">
    <source>
        <dbReference type="ARBA" id="ARBA00022801"/>
    </source>
</evidence>
<evidence type="ECO:0000259" key="2">
    <source>
        <dbReference type="Pfam" id="PF03629"/>
    </source>
</evidence>